<dbReference type="Gene3D" id="3.40.50.300">
    <property type="entry name" value="P-loop containing nucleotide triphosphate hydrolases"/>
    <property type="match status" value="2"/>
</dbReference>
<dbReference type="InterPro" id="IPR000850">
    <property type="entry name" value="Adenylat/UMP-CMP_kin"/>
</dbReference>
<dbReference type="EMBL" id="JADGJW010000023">
    <property type="protein sequence ID" value="KAJ3227061.1"/>
    <property type="molecule type" value="Genomic_DNA"/>
</dbReference>
<proteinExistence type="inferred from homology"/>
<dbReference type="Proteomes" id="UP001211065">
    <property type="component" value="Unassembled WGS sequence"/>
</dbReference>
<comment type="similarity">
    <text evidence="4">Belongs to the adenylate kinase family.</text>
</comment>
<gene>
    <name evidence="5" type="ORF">HK099_003514</name>
</gene>
<dbReference type="GO" id="GO:0019205">
    <property type="term" value="F:nucleobase-containing compound kinase activity"/>
    <property type="evidence" value="ECO:0007669"/>
    <property type="project" value="InterPro"/>
</dbReference>
<evidence type="ECO:0000313" key="6">
    <source>
        <dbReference type="Proteomes" id="UP001211065"/>
    </source>
</evidence>
<dbReference type="GO" id="GO:0006139">
    <property type="term" value="P:nucleobase-containing compound metabolic process"/>
    <property type="evidence" value="ECO:0007669"/>
    <property type="project" value="InterPro"/>
</dbReference>
<keyword evidence="6" id="KW-1185">Reference proteome</keyword>
<dbReference type="InterPro" id="IPR027417">
    <property type="entry name" value="P-loop_NTPase"/>
</dbReference>
<protein>
    <recommendedName>
        <fullName evidence="7">Adenylate kinase</fullName>
    </recommendedName>
</protein>
<dbReference type="PANTHER" id="PTHR23359">
    <property type="entry name" value="NUCLEOTIDE KINASE"/>
    <property type="match status" value="1"/>
</dbReference>
<comment type="caution">
    <text evidence="5">The sequence shown here is derived from an EMBL/GenBank/DDBJ whole genome shotgun (WGS) entry which is preliminary data.</text>
</comment>
<dbReference type="HAMAP" id="MF_00235">
    <property type="entry name" value="Adenylate_kinase_Adk"/>
    <property type="match status" value="1"/>
</dbReference>
<dbReference type="PRINTS" id="PR00094">
    <property type="entry name" value="ADENYLTKNASE"/>
</dbReference>
<evidence type="ECO:0000256" key="2">
    <source>
        <dbReference type="ARBA" id="ARBA00022741"/>
    </source>
</evidence>
<organism evidence="5 6">
    <name type="scientific">Clydaea vesicula</name>
    <dbReference type="NCBI Taxonomy" id="447962"/>
    <lineage>
        <taxon>Eukaryota</taxon>
        <taxon>Fungi</taxon>
        <taxon>Fungi incertae sedis</taxon>
        <taxon>Chytridiomycota</taxon>
        <taxon>Chytridiomycota incertae sedis</taxon>
        <taxon>Chytridiomycetes</taxon>
        <taxon>Lobulomycetales</taxon>
        <taxon>Lobulomycetaceae</taxon>
        <taxon>Clydaea</taxon>
    </lineage>
</organism>
<reference evidence="5" key="1">
    <citation type="submission" date="2020-05" db="EMBL/GenBank/DDBJ databases">
        <title>Phylogenomic resolution of chytrid fungi.</title>
        <authorList>
            <person name="Stajich J.E."/>
            <person name="Amses K."/>
            <person name="Simmons R."/>
            <person name="Seto K."/>
            <person name="Myers J."/>
            <person name="Bonds A."/>
            <person name="Quandt C.A."/>
            <person name="Barry K."/>
            <person name="Liu P."/>
            <person name="Grigoriev I."/>
            <person name="Longcore J.E."/>
            <person name="James T.Y."/>
        </authorList>
    </citation>
    <scope>NUCLEOTIDE SEQUENCE</scope>
    <source>
        <strain evidence="5">JEL0476</strain>
    </source>
</reference>
<accession>A0AAD5UA45</accession>
<evidence type="ECO:0000256" key="3">
    <source>
        <dbReference type="ARBA" id="ARBA00022777"/>
    </source>
</evidence>
<dbReference type="AlphaFoldDB" id="A0AAD5UA45"/>
<dbReference type="CDD" id="cd22979">
    <property type="entry name" value="DD_AK8"/>
    <property type="match status" value="1"/>
</dbReference>
<keyword evidence="3 4" id="KW-0418">Kinase</keyword>
<dbReference type="GO" id="GO:0005524">
    <property type="term" value="F:ATP binding"/>
    <property type="evidence" value="ECO:0007669"/>
    <property type="project" value="InterPro"/>
</dbReference>
<dbReference type="CDD" id="cd01428">
    <property type="entry name" value="ADK"/>
    <property type="match status" value="2"/>
</dbReference>
<name>A0AAD5UA45_9FUNG</name>
<dbReference type="SUPFAM" id="SSF52540">
    <property type="entry name" value="P-loop containing nucleoside triphosphate hydrolases"/>
    <property type="match status" value="2"/>
</dbReference>
<evidence type="ECO:0000256" key="1">
    <source>
        <dbReference type="ARBA" id="ARBA00022679"/>
    </source>
</evidence>
<evidence type="ECO:0000256" key="4">
    <source>
        <dbReference type="RuleBase" id="RU003330"/>
    </source>
</evidence>
<sequence length="535" mass="61012">MKKDTTPPLTSKPKKNNAAYADRNNLFQICHEMLSAVLISKPDDVITFFIEHLKTAKGNFTKKVFCINHLSTVPAFSILGPPASNLKYLAEKVAKAHDAIYISATELLINAISRGNSYGTQAKPFVERRQLVPDAIMTAIVLARLKDPDVQSNGFVLQGYPRTREQACSLQRAGIILSHVVVIDIPDDLVVERASGLRLDPQNNKTYHLKYDPPPKTPNTGQRLIQRASDTEDSVRSRLKLYRRNITLVSNCYKDNLRKFTYENGYFKQEDLVLKELLRVFGQGLNKIDYVPREFKILVQGLPGSGKSFVCEKLHEKYGIIHVSPKLVVLEELSSNSKNEFPDNQKNNNRFEDDVVLKLIVQKLKSKQCTEKGWVLENFPNSFSEAEALKKEGILPNRFFWLEVDKETCLKRLTNRFYDATNGKVFHTVTNLNLQIEQLPTLPNQNLIKNPQDSELKVKKRLEESEFLKEELLKSFGYKMDEKSKGIMQEINAVGLSVESFKESIDKDGFYDEEFIERSKEGNLLRPIPVVSRIA</sequence>
<keyword evidence="2" id="KW-0547">Nucleotide-binding</keyword>
<evidence type="ECO:0008006" key="7">
    <source>
        <dbReference type="Google" id="ProtNLM"/>
    </source>
</evidence>
<dbReference type="Pfam" id="PF00406">
    <property type="entry name" value="ADK"/>
    <property type="match status" value="2"/>
</dbReference>
<keyword evidence="1 4" id="KW-0808">Transferase</keyword>
<evidence type="ECO:0000313" key="5">
    <source>
        <dbReference type="EMBL" id="KAJ3227061.1"/>
    </source>
</evidence>